<accession>A0AAX6M6K1</accession>
<dbReference type="Proteomes" id="UP001369815">
    <property type="component" value="Unassembled WGS sequence"/>
</dbReference>
<keyword evidence="3" id="KW-1185">Reference proteome</keyword>
<proteinExistence type="predicted"/>
<evidence type="ECO:0000313" key="3">
    <source>
        <dbReference type="Proteomes" id="UP001369815"/>
    </source>
</evidence>
<reference evidence="2 3" key="1">
    <citation type="journal article" date="2024" name="Front Chem Biol">
        <title>Unveiling the potential of Daldinia eschscholtzii MFLUCC 19-0629 through bioactivity and bioinformatics studies for enhanced sustainable agriculture production.</title>
        <authorList>
            <person name="Brooks S."/>
            <person name="Weaver J.A."/>
            <person name="Klomchit A."/>
            <person name="Alharthi S.A."/>
            <person name="Onlamun T."/>
            <person name="Nurani R."/>
            <person name="Vong T.K."/>
            <person name="Alberti F."/>
            <person name="Greco C."/>
        </authorList>
    </citation>
    <scope>NUCLEOTIDE SEQUENCE [LARGE SCALE GENOMIC DNA]</scope>
    <source>
        <strain evidence="2">MFLUCC 19-0629</strain>
    </source>
</reference>
<gene>
    <name evidence="2" type="ORF">Daesc_009949</name>
</gene>
<organism evidence="2 3">
    <name type="scientific">Daldinia eschscholtzii</name>
    <dbReference type="NCBI Taxonomy" id="292717"/>
    <lineage>
        <taxon>Eukaryota</taxon>
        <taxon>Fungi</taxon>
        <taxon>Dikarya</taxon>
        <taxon>Ascomycota</taxon>
        <taxon>Pezizomycotina</taxon>
        <taxon>Sordariomycetes</taxon>
        <taxon>Xylariomycetidae</taxon>
        <taxon>Xylariales</taxon>
        <taxon>Hypoxylaceae</taxon>
        <taxon>Daldinia</taxon>
    </lineage>
</organism>
<feature type="region of interest" description="Disordered" evidence="1">
    <location>
        <begin position="427"/>
        <end position="476"/>
    </location>
</feature>
<feature type="compositionally biased region" description="Acidic residues" evidence="1">
    <location>
        <begin position="450"/>
        <end position="476"/>
    </location>
</feature>
<dbReference type="EMBL" id="JBANMG010000010">
    <property type="protein sequence ID" value="KAK6948185.1"/>
    <property type="molecule type" value="Genomic_DNA"/>
</dbReference>
<feature type="region of interest" description="Disordered" evidence="1">
    <location>
        <begin position="347"/>
        <end position="397"/>
    </location>
</feature>
<comment type="caution">
    <text evidence="2">The sequence shown here is derived from an EMBL/GenBank/DDBJ whole genome shotgun (WGS) entry which is preliminary data.</text>
</comment>
<feature type="compositionally biased region" description="Pro residues" evidence="1">
    <location>
        <begin position="434"/>
        <end position="446"/>
    </location>
</feature>
<sequence>MSYPTNWPFHHEGIIIERSEFEEGAEILIEWSENPDTLKRGFILLGGIKISKVFLLQSIATKEILICKVLDQNAKKRTEWIPPEFRISTAPYAVNFRLPRPSFIKGRERIDFNELVAIQKVKTKDHILHNLCFRFCNGGNLKQMIEKYNAVALSHRDMYLTNVFIHYLPRTGGRKPRLGRVTNAFPEIVVGDFGEAAMTDWLDEWLTGGVYEYDSDELLLWEDLLVQAHIPFALDSDTDDRPMIYPVRTVNSYITPPDNPYSEELIEMLNCFEYPFYNQLARPDDVRVDADGVSRFRYEWIPEFDEIEHIWLPIMRRRVKRYRGIVAIPDNYYETIDVSWSKPNHLMPYEPPPIPRPSQQRAQSEGPPQSQQSQESQESQESQQYQQDQQDQAPDTPIAPNAVLTELRGIPHLQKYQHRLLIYKNPQIDEASINPPPGPLPPPPPGGDSGESDSESDDDYESPEPDDDEEDEDYVP</sequence>
<feature type="compositionally biased region" description="Low complexity" evidence="1">
    <location>
        <begin position="363"/>
        <end position="392"/>
    </location>
</feature>
<evidence type="ECO:0000256" key="1">
    <source>
        <dbReference type="SAM" id="MobiDB-lite"/>
    </source>
</evidence>
<dbReference type="AlphaFoldDB" id="A0AAX6M6K1"/>
<evidence type="ECO:0008006" key="4">
    <source>
        <dbReference type="Google" id="ProtNLM"/>
    </source>
</evidence>
<protein>
    <recommendedName>
        <fullName evidence="4">Protein kinase domain-containing protein</fullName>
    </recommendedName>
</protein>
<name>A0AAX6M6K1_9PEZI</name>
<evidence type="ECO:0000313" key="2">
    <source>
        <dbReference type="EMBL" id="KAK6948185.1"/>
    </source>
</evidence>